<evidence type="ECO:0000313" key="3">
    <source>
        <dbReference type="EMBL" id="CAI4215172.1"/>
    </source>
</evidence>
<sequence length="436" mass="47917">MEHCLSVLRAFPPDTPLQKEEAYNAAIKAHVDALDALLAKHIGNLVAHAEAILSALDPTQHTTSYIAVIETVIKTDPKSLVSRPDLLDKIIQCLVLFDTRQVRYVGAAFRAILEHVIFTKLFSPRIAVDTAVTAILRLDPQGTILTSTHCILANLAYTTGCLKYAQPVLEKSILFFPEPNYKPRFLCEKSLPPCAYVTCSSGLSARLTSTSLLEYDLLRAMMYIEQKRWDRALDTLEQCITYPTDENSVSNLMLQAFYKWCLVSLLLHGRIIGFPGNAAPGAAAAFDSQGDVYISIDTFFAEENAVALKAHRERHEARFIADGNLRLVDEVIVSFQKWQVIGLGSLYCKISVSELRQLTQSATTGQSLETDAEIEALIRSMIASATLDATLEPAAGDRPAHLAFSPSPPLIPEAEYATQLQAASRASPRFPPASKP</sequence>
<dbReference type="Pfam" id="PF22788">
    <property type="entry name" value="COP9_hel_rpt"/>
    <property type="match status" value="1"/>
</dbReference>
<evidence type="ECO:0000256" key="1">
    <source>
        <dbReference type="ARBA" id="ARBA00022490"/>
    </source>
</evidence>
<dbReference type="AlphaFoldDB" id="A0A9P1H4F7"/>
<feature type="domain" description="COP9 signalosome complex subunit 3 N-terminal helical repeats" evidence="2">
    <location>
        <begin position="44"/>
        <end position="276"/>
    </location>
</feature>
<organism evidence="3 4">
    <name type="scientific">Parascedosporium putredinis</name>
    <dbReference type="NCBI Taxonomy" id="1442378"/>
    <lineage>
        <taxon>Eukaryota</taxon>
        <taxon>Fungi</taxon>
        <taxon>Dikarya</taxon>
        <taxon>Ascomycota</taxon>
        <taxon>Pezizomycotina</taxon>
        <taxon>Sordariomycetes</taxon>
        <taxon>Hypocreomycetidae</taxon>
        <taxon>Microascales</taxon>
        <taxon>Microascaceae</taxon>
        <taxon>Parascedosporium</taxon>
    </lineage>
</organism>
<dbReference type="PANTHER" id="PTHR10758">
    <property type="entry name" value="26S PROTEASOME NON-ATPASE REGULATORY SUBUNIT 3/COP9 SIGNALOSOME COMPLEX SUBUNIT 3"/>
    <property type="match status" value="1"/>
</dbReference>
<dbReference type="InterPro" id="IPR050756">
    <property type="entry name" value="CSN3"/>
</dbReference>
<accession>A0A9P1H4F7</accession>
<proteinExistence type="predicted"/>
<comment type="caution">
    <text evidence="3">The sequence shown here is derived from an EMBL/GenBank/DDBJ whole genome shotgun (WGS) entry which is preliminary data.</text>
</comment>
<dbReference type="OrthoDB" id="29061at2759"/>
<dbReference type="Proteomes" id="UP000838763">
    <property type="component" value="Unassembled WGS sequence"/>
</dbReference>
<dbReference type="InterPro" id="IPR055089">
    <property type="entry name" value="COP9_N"/>
</dbReference>
<dbReference type="GO" id="GO:0006511">
    <property type="term" value="P:ubiquitin-dependent protein catabolic process"/>
    <property type="evidence" value="ECO:0007669"/>
    <property type="project" value="TreeGrafter"/>
</dbReference>
<keyword evidence="4" id="KW-1185">Reference proteome</keyword>
<keyword evidence="1" id="KW-0963">Cytoplasm</keyword>
<dbReference type="PANTHER" id="PTHR10758:SF1">
    <property type="entry name" value="COP9 SIGNALOSOME COMPLEX SUBUNIT 3"/>
    <property type="match status" value="1"/>
</dbReference>
<evidence type="ECO:0000313" key="4">
    <source>
        <dbReference type="Proteomes" id="UP000838763"/>
    </source>
</evidence>
<protein>
    <recommendedName>
        <fullName evidence="2">COP9 signalosome complex subunit 3 N-terminal helical repeats domain-containing protein</fullName>
    </recommendedName>
</protein>
<name>A0A9P1H4F7_9PEZI</name>
<reference evidence="3" key="1">
    <citation type="submission" date="2022-11" db="EMBL/GenBank/DDBJ databases">
        <authorList>
            <person name="Scott C."/>
            <person name="Bruce N."/>
        </authorList>
    </citation>
    <scope>NUCLEOTIDE SEQUENCE</scope>
</reference>
<dbReference type="GO" id="GO:0008180">
    <property type="term" value="C:COP9 signalosome"/>
    <property type="evidence" value="ECO:0007669"/>
    <property type="project" value="TreeGrafter"/>
</dbReference>
<evidence type="ECO:0000259" key="2">
    <source>
        <dbReference type="Pfam" id="PF22788"/>
    </source>
</evidence>
<dbReference type="EMBL" id="CALLCH030000012">
    <property type="protein sequence ID" value="CAI4215172.1"/>
    <property type="molecule type" value="Genomic_DNA"/>
</dbReference>
<gene>
    <name evidence="3" type="ORF">PPNO1_LOCUS4894</name>
</gene>